<dbReference type="GO" id="GO:0031071">
    <property type="term" value="F:cysteine desulfurase activity"/>
    <property type="evidence" value="ECO:0007669"/>
    <property type="project" value="UniProtKB-EC"/>
</dbReference>
<keyword evidence="1" id="KW-0663">Pyridoxal phosphate</keyword>
<feature type="domain" description="Aminotransferase class V" evidence="2">
    <location>
        <begin position="38"/>
        <end position="362"/>
    </location>
</feature>
<evidence type="ECO:0000259" key="2">
    <source>
        <dbReference type="Pfam" id="PF00266"/>
    </source>
</evidence>
<reference evidence="3 4" key="1">
    <citation type="submission" date="2019-02" db="EMBL/GenBank/DDBJ databases">
        <title>Deep-cultivation of Planctomycetes and their phenomic and genomic characterization uncovers novel biology.</title>
        <authorList>
            <person name="Wiegand S."/>
            <person name="Jogler M."/>
            <person name="Boedeker C."/>
            <person name="Pinto D."/>
            <person name="Vollmers J."/>
            <person name="Rivas-Marin E."/>
            <person name="Kohn T."/>
            <person name="Peeters S.H."/>
            <person name="Heuer A."/>
            <person name="Rast P."/>
            <person name="Oberbeckmann S."/>
            <person name="Bunk B."/>
            <person name="Jeske O."/>
            <person name="Meyerdierks A."/>
            <person name="Storesund J.E."/>
            <person name="Kallscheuer N."/>
            <person name="Luecker S."/>
            <person name="Lage O.M."/>
            <person name="Pohl T."/>
            <person name="Merkel B.J."/>
            <person name="Hornburger P."/>
            <person name="Mueller R.-W."/>
            <person name="Bruemmer F."/>
            <person name="Labrenz M."/>
            <person name="Spormann A.M."/>
            <person name="Op den Camp H."/>
            <person name="Overmann J."/>
            <person name="Amann R."/>
            <person name="Jetten M.S.M."/>
            <person name="Mascher T."/>
            <person name="Medema M.H."/>
            <person name="Devos D.P."/>
            <person name="Kaster A.-K."/>
            <person name="Ovreas L."/>
            <person name="Rohde M."/>
            <person name="Galperin M.Y."/>
            <person name="Jogler C."/>
        </authorList>
    </citation>
    <scope>NUCLEOTIDE SEQUENCE [LARGE SCALE GENOMIC DNA]</scope>
    <source>
        <strain evidence="3 4">K22_7</strain>
    </source>
</reference>
<accession>A0A517ND49</accession>
<name>A0A517ND49_9BACT</name>
<dbReference type="PANTHER" id="PTHR43586:SF4">
    <property type="entry name" value="ISOPENICILLIN N EPIMERASE"/>
    <property type="match status" value="1"/>
</dbReference>
<proteinExistence type="predicted"/>
<gene>
    <name evidence="3" type="primary">iscS_2</name>
    <name evidence="3" type="ORF">K227x_34630</name>
</gene>
<dbReference type="Proteomes" id="UP000318538">
    <property type="component" value="Chromosome"/>
</dbReference>
<organism evidence="3 4">
    <name type="scientific">Rubripirellula lacrimiformis</name>
    <dbReference type="NCBI Taxonomy" id="1930273"/>
    <lineage>
        <taxon>Bacteria</taxon>
        <taxon>Pseudomonadati</taxon>
        <taxon>Planctomycetota</taxon>
        <taxon>Planctomycetia</taxon>
        <taxon>Pirellulales</taxon>
        <taxon>Pirellulaceae</taxon>
        <taxon>Rubripirellula</taxon>
    </lineage>
</organism>
<dbReference type="Gene3D" id="3.40.640.10">
    <property type="entry name" value="Type I PLP-dependent aspartate aminotransferase-like (Major domain)"/>
    <property type="match status" value="1"/>
</dbReference>
<dbReference type="Pfam" id="PF00266">
    <property type="entry name" value="Aminotran_5"/>
    <property type="match status" value="1"/>
</dbReference>
<protein>
    <submittedName>
        <fullName evidence="3">Cysteine desulfurase</fullName>
        <ecNumber evidence="3">2.8.1.7</ecNumber>
    </submittedName>
</protein>
<dbReference type="InterPro" id="IPR015421">
    <property type="entry name" value="PyrdxlP-dep_Trfase_major"/>
</dbReference>
<dbReference type="InterPro" id="IPR015422">
    <property type="entry name" value="PyrdxlP-dep_Trfase_small"/>
</dbReference>
<keyword evidence="4" id="KW-1185">Reference proteome</keyword>
<dbReference type="SUPFAM" id="SSF53383">
    <property type="entry name" value="PLP-dependent transferases"/>
    <property type="match status" value="1"/>
</dbReference>
<dbReference type="OrthoDB" id="9808002at2"/>
<dbReference type="InterPro" id="IPR015424">
    <property type="entry name" value="PyrdxlP-dep_Trfase"/>
</dbReference>
<dbReference type="EMBL" id="CP036525">
    <property type="protein sequence ID" value="QDT05065.1"/>
    <property type="molecule type" value="Genomic_DNA"/>
</dbReference>
<keyword evidence="3" id="KW-0808">Transferase</keyword>
<evidence type="ECO:0000313" key="4">
    <source>
        <dbReference type="Proteomes" id="UP000318538"/>
    </source>
</evidence>
<evidence type="ECO:0000313" key="3">
    <source>
        <dbReference type="EMBL" id="QDT05065.1"/>
    </source>
</evidence>
<dbReference type="InterPro" id="IPR000192">
    <property type="entry name" value="Aminotrans_V_dom"/>
</dbReference>
<dbReference type="EC" id="2.8.1.7" evidence="3"/>
<dbReference type="AlphaFoldDB" id="A0A517ND49"/>
<dbReference type="Gene3D" id="3.90.1150.10">
    <property type="entry name" value="Aspartate Aminotransferase, domain 1"/>
    <property type="match status" value="1"/>
</dbReference>
<dbReference type="PANTHER" id="PTHR43586">
    <property type="entry name" value="CYSTEINE DESULFURASE"/>
    <property type="match status" value="1"/>
</dbReference>
<dbReference type="RefSeq" id="WP_145170977.1">
    <property type="nucleotide sequence ID" value="NZ_CP036525.1"/>
</dbReference>
<sequence>MIEPIYLNHAGTSWPVPTPVADAVCEAMRAHPVEWPDRFLKAHAAVCRFFGVADPDQLLLTPGCTSSLSTAVASVDLPAGSHVLTSRWEHHAVYGPLQKLSANGVVVDVVPDGDDSPMDLGSLEQSLATKDARLVAITAACNVSGDLLPITQIIELSHRYDAMVLIDAAQIVGWMDLPLDELGADMVAFGGHKGLQAPWGIGGLYMAKSAKLKCATAQCAIPDPKTGATSSQWGSRPGYCDVGSVDQYSLAGLEAALHRLGETTRLADLEVARQQVSRLRETLSGDRRVTLYGMAEGSRRLPTIAFSVAGETSGQSAERLRKHGLIVGSGLQCSPLSHEAMGTSETGVVRISVGVRQPENEIAVACERLADFCAGAH</sequence>
<dbReference type="KEGG" id="rlc:K227x_34630"/>
<evidence type="ECO:0000256" key="1">
    <source>
        <dbReference type="ARBA" id="ARBA00022898"/>
    </source>
</evidence>